<accession>F2UHU7</accession>
<feature type="compositionally biased region" description="Gly residues" evidence="1">
    <location>
        <begin position="208"/>
        <end position="227"/>
    </location>
</feature>
<dbReference type="Proteomes" id="UP000007799">
    <property type="component" value="Unassembled WGS sequence"/>
</dbReference>
<dbReference type="InterPro" id="IPR009030">
    <property type="entry name" value="Growth_fac_rcpt_cys_sf"/>
</dbReference>
<keyword evidence="4" id="KW-1185">Reference proteome</keyword>
<dbReference type="AlphaFoldDB" id="F2UHU7"/>
<dbReference type="KEGG" id="sre:PTSG_08047"/>
<reference evidence="3" key="1">
    <citation type="submission" date="2009-08" db="EMBL/GenBank/DDBJ databases">
        <title>Annotation of Salpingoeca rosetta.</title>
        <authorList>
            <consortium name="The Broad Institute Genome Sequencing Platform"/>
            <person name="Russ C."/>
            <person name="Cuomo C."/>
            <person name="Burger G."/>
            <person name="Gray M.W."/>
            <person name="Holland P.W.H."/>
            <person name="King N."/>
            <person name="Lang F.B.F."/>
            <person name="Roger A.J."/>
            <person name="Ruiz-Trillo I."/>
            <person name="Young S.K."/>
            <person name="Zeng Q."/>
            <person name="Gargeya S."/>
            <person name="Alvarado L."/>
            <person name="Berlin A."/>
            <person name="Chapman S.B."/>
            <person name="Chen Z."/>
            <person name="Freedman E."/>
            <person name="Gellesch M."/>
            <person name="Goldberg J."/>
            <person name="Griggs A."/>
            <person name="Gujja S."/>
            <person name="Heilman E."/>
            <person name="Heiman D."/>
            <person name="Howarth C."/>
            <person name="Mehta T."/>
            <person name="Neiman D."/>
            <person name="Pearson M."/>
            <person name="Roberts A."/>
            <person name="Saif S."/>
            <person name="Shea T."/>
            <person name="Shenoy N."/>
            <person name="Sisk P."/>
            <person name="Stolte C."/>
            <person name="Sykes S."/>
            <person name="White J."/>
            <person name="Yandava C."/>
            <person name="Haas B."/>
            <person name="Nusbaum C."/>
            <person name="Birren B."/>
        </authorList>
    </citation>
    <scope>NUCLEOTIDE SEQUENCE [LARGE SCALE GENOMIC DNA]</scope>
    <source>
        <strain evidence="3">ATCC 50818</strain>
    </source>
</reference>
<evidence type="ECO:0000313" key="4">
    <source>
        <dbReference type="Proteomes" id="UP000007799"/>
    </source>
</evidence>
<dbReference type="InParanoid" id="F2UHU7"/>
<evidence type="ECO:0000256" key="2">
    <source>
        <dbReference type="SAM" id="Phobius"/>
    </source>
</evidence>
<keyword evidence="2" id="KW-1133">Transmembrane helix</keyword>
<feature type="transmembrane region" description="Helical" evidence="2">
    <location>
        <begin position="347"/>
        <end position="370"/>
    </location>
</feature>
<evidence type="ECO:0000256" key="1">
    <source>
        <dbReference type="SAM" id="MobiDB-lite"/>
    </source>
</evidence>
<gene>
    <name evidence="3" type="ORF">PTSG_08047</name>
</gene>
<keyword evidence="2" id="KW-0472">Membrane</keyword>
<evidence type="ECO:0000313" key="3">
    <source>
        <dbReference type="EMBL" id="EGD76696.1"/>
    </source>
</evidence>
<feature type="region of interest" description="Disordered" evidence="1">
    <location>
        <begin position="168"/>
        <end position="230"/>
    </location>
</feature>
<dbReference type="InterPro" id="IPR006212">
    <property type="entry name" value="Furin_repeat"/>
</dbReference>
<protein>
    <submittedName>
        <fullName evidence="3">Uncharacterized protein</fullName>
    </submittedName>
</protein>
<keyword evidence="2" id="KW-0812">Transmembrane</keyword>
<name>F2UHU7_SALR5</name>
<organism evidence="4">
    <name type="scientific">Salpingoeca rosetta (strain ATCC 50818 / BSB-021)</name>
    <dbReference type="NCBI Taxonomy" id="946362"/>
    <lineage>
        <taxon>Eukaryota</taxon>
        <taxon>Choanoflagellata</taxon>
        <taxon>Craspedida</taxon>
        <taxon>Salpingoecidae</taxon>
        <taxon>Salpingoeca</taxon>
    </lineage>
</organism>
<proteinExistence type="predicted"/>
<sequence length="374" mass="41227">MVCKEPYFLMVKFSDGTGVCVPEEEAFMETCPRSNPRCRPGNRCMVCPNGCIECQGQQLLCLPHECTACQSGYTLHLASPSDKTGTCTLRVRSFKPTCPRSAHPACSPWNQCERCAPGCAVCQSKDTNMCHDRDCLVCEHGYNLRQVDPDSGKGICVPSPLTQLKLAHATHEQQQQHGADNGEGRGVGTGAASHAGEPKMVRLTPNAGRGGQGGRNDHGGNSGGGDWLDGWNAVELEEGELEELLASKDTRERLAKWLDGVLSAMEAGEEGEEEKYRYPRDIHVDGEEEEEEEDEDGVMESLLELKAALELFRLMSLLEDDDIADYGDELSMADMDMWQLLKCIPHFVVLVVVYAIKMPLFMLMTVWSHLLSLV</sequence>
<dbReference type="EMBL" id="GL832975">
    <property type="protein sequence ID" value="EGD76696.1"/>
    <property type="molecule type" value="Genomic_DNA"/>
</dbReference>
<dbReference type="RefSeq" id="XP_004991068.1">
    <property type="nucleotide sequence ID" value="XM_004991011.1"/>
</dbReference>
<dbReference type="GeneID" id="16071630"/>
<dbReference type="SUPFAM" id="SSF57184">
    <property type="entry name" value="Growth factor receptor domain"/>
    <property type="match status" value="1"/>
</dbReference>
<dbReference type="SMART" id="SM00261">
    <property type="entry name" value="FU"/>
    <property type="match status" value="2"/>
</dbReference>